<evidence type="ECO:0000313" key="3">
    <source>
        <dbReference type="Proteomes" id="UP000053467"/>
    </source>
</evidence>
<dbReference type="GO" id="GO:0000150">
    <property type="term" value="F:DNA strand exchange activity"/>
    <property type="evidence" value="ECO:0007669"/>
    <property type="project" value="InterPro"/>
</dbReference>
<name>A0A101I210_UNCT6</name>
<evidence type="ECO:0000259" key="1">
    <source>
        <dbReference type="PROSITE" id="PS51737"/>
    </source>
</evidence>
<dbReference type="SUPFAM" id="SSF53041">
    <property type="entry name" value="Resolvase-like"/>
    <property type="match status" value="1"/>
</dbReference>
<organism evidence="2 3">
    <name type="scientific">candidate division TA06 bacterium 34_109</name>
    <dbReference type="NCBI Taxonomy" id="1635277"/>
    <lineage>
        <taxon>Bacteria</taxon>
        <taxon>Bacteria division TA06</taxon>
    </lineage>
</organism>
<gene>
    <name evidence="2" type="ORF">XE03_1261</name>
</gene>
<dbReference type="PANTHER" id="PTHR30461">
    <property type="entry name" value="DNA-INVERTASE FROM LAMBDOID PROPHAGE"/>
    <property type="match status" value="1"/>
</dbReference>
<accession>A0A101I210</accession>
<dbReference type="Pfam" id="PF07508">
    <property type="entry name" value="Recombinase"/>
    <property type="match status" value="1"/>
</dbReference>
<dbReference type="PROSITE" id="PS51737">
    <property type="entry name" value="RECOMBINASE_DNA_BIND"/>
    <property type="match status" value="1"/>
</dbReference>
<dbReference type="PANTHER" id="PTHR30461:SF23">
    <property type="entry name" value="DNA RECOMBINASE-RELATED"/>
    <property type="match status" value="1"/>
</dbReference>
<dbReference type="Gene3D" id="3.90.1750.20">
    <property type="entry name" value="Putative Large Serine Recombinase, Chain B, Domain 2"/>
    <property type="match status" value="1"/>
</dbReference>
<dbReference type="InterPro" id="IPR036162">
    <property type="entry name" value="Resolvase-like_N_sf"/>
</dbReference>
<reference evidence="3" key="1">
    <citation type="journal article" date="2015" name="MBio">
        <title>Genome-Resolved Metagenomic Analysis Reveals Roles for Candidate Phyla and Other Microbial Community Members in Biogeochemical Transformations in Oil Reservoirs.</title>
        <authorList>
            <person name="Hu P."/>
            <person name="Tom L."/>
            <person name="Singh A."/>
            <person name="Thomas B.C."/>
            <person name="Baker B.J."/>
            <person name="Piceno Y.M."/>
            <person name="Andersen G.L."/>
            <person name="Banfield J.F."/>
        </authorList>
    </citation>
    <scope>NUCLEOTIDE SEQUENCE [LARGE SCALE GENOMIC DNA]</scope>
</reference>
<dbReference type="InterPro" id="IPR011109">
    <property type="entry name" value="DNA_bind_recombinase_dom"/>
</dbReference>
<protein>
    <submittedName>
        <fullName evidence="2">Resolvase domain protein</fullName>
    </submittedName>
</protein>
<dbReference type="AlphaFoldDB" id="A0A101I210"/>
<dbReference type="InterPro" id="IPR038109">
    <property type="entry name" value="DNA_bind_recomb_sf"/>
</dbReference>
<dbReference type="Gene3D" id="3.40.50.1390">
    <property type="entry name" value="Resolvase, N-terminal catalytic domain"/>
    <property type="match status" value="1"/>
</dbReference>
<evidence type="ECO:0000313" key="2">
    <source>
        <dbReference type="EMBL" id="KUK86773.1"/>
    </source>
</evidence>
<comment type="caution">
    <text evidence="2">The sequence shown here is derived from an EMBL/GenBank/DDBJ whole genome shotgun (WGS) entry which is preliminary data.</text>
</comment>
<sequence>MKVINVYLYLKFSKDENSDKKLKDSVENFLKEQKIYRVIKKFTDDPNSEDRGLADLLNYARVNENVKKIIAHSRENISPDDIFTMWVEKELLKYGVTIRYIEQKFSESLDYEILREKIIGAFARYEKEMLPNKLAAHRVLRIVEERMKASGNCPLGYRYVGKVNDKRIVVVKEEAEIVRLIFKKYLEFKSLGKLKEYLQENNIRSKRGKIFSRQALYNILTNKFYIGFLSYNLYKYIETEKNKRKPVLIQERRIEGKHERIIDREMFEEVNKILEENNKHKNDFI</sequence>
<dbReference type="GO" id="GO:0003677">
    <property type="term" value="F:DNA binding"/>
    <property type="evidence" value="ECO:0007669"/>
    <property type="project" value="InterPro"/>
</dbReference>
<feature type="domain" description="Recombinase" evidence="1">
    <location>
        <begin position="154"/>
        <end position="280"/>
    </location>
</feature>
<dbReference type="Proteomes" id="UP000053467">
    <property type="component" value="Unassembled WGS sequence"/>
</dbReference>
<dbReference type="InterPro" id="IPR050639">
    <property type="entry name" value="SSR_resolvase"/>
</dbReference>
<dbReference type="EMBL" id="LGGX01000012">
    <property type="protein sequence ID" value="KUK86773.1"/>
    <property type="molecule type" value="Genomic_DNA"/>
</dbReference>
<proteinExistence type="predicted"/>